<accession>A0ABW3KF55</accession>
<sequence>MLLKHYSGPERRQQQRRYILDRRDLLRWPPEDQERRMQATGRRKLDQAKSVWVQ</sequence>
<protein>
    <submittedName>
        <fullName evidence="2">Uncharacterized protein</fullName>
    </submittedName>
</protein>
<evidence type="ECO:0000313" key="2">
    <source>
        <dbReference type="EMBL" id="MFD1006891.1"/>
    </source>
</evidence>
<dbReference type="Proteomes" id="UP001597048">
    <property type="component" value="Unassembled WGS sequence"/>
</dbReference>
<evidence type="ECO:0000256" key="1">
    <source>
        <dbReference type="SAM" id="MobiDB-lite"/>
    </source>
</evidence>
<gene>
    <name evidence="2" type="ORF">ACFQ1C_01775</name>
</gene>
<keyword evidence="3" id="KW-1185">Reference proteome</keyword>
<proteinExistence type="predicted"/>
<comment type="caution">
    <text evidence="2">The sequence shown here is derived from an EMBL/GenBank/DDBJ whole genome shotgun (WGS) entry which is preliminary data.</text>
</comment>
<reference evidence="3" key="1">
    <citation type="journal article" date="2019" name="Int. J. Syst. Evol. Microbiol.">
        <title>The Global Catalogue of Microorganisms (GCM) 10K type strain sequencing project: providing services to taxonomists for standard genome sequencing and annotation.</title>
        <authorList>
            <consortium name="The Broad Institute Genomics Platform"/>
            <consortium name="The Broad Institute Genome Sequencing Center for Infectious Disease"/>
            <person name="Wu L."/>
            <person name="Ma J."/>
        </authorList>
    </citation>
    <scope>NUCLEOTIDE SEQUENCE [LARGE SCALE GENOMIC DNA]</scope>
    <source>
        <strain evidence="3">CCUG 60525</strain>
    </source>
</reference>
<feature type="compositionally biased region" description="Basic and acidic residues" evidence="1">
    <location>
        <begin position="31"/>
        <end position="47"/>
    </location>
</feature>
<organism evidence="2 3">
    <name type="scientific">Oceanisphaera ostreae</name>
    <dbReference type="NCBI Taxonomy" id="914151"/>
    <lineage>
        <taxon>Bacteria</taxon>
        <taxon>Pseudomonadati</taxon>
        <taxon>Pseudomonadota</taxon>
        <taxon>Gammaproteobacteria</taxon>
        <taxon>Aeromonadales</taxon>
        <taxon>Aeromonadaceae</taxon>
        <taxon>Oceanisphaera</taxon>
    </lineage>
</organism>
<name>A0ABW3KF55_9GAMM</name>
<dbReference type="EMBL" id="JBHTJS010000004">
    <property type="protein sequence ID" value="MFD1006891.1"/>
    <property type="molecule type" value="Genomic_DNA"/>
</dbReference>
<dbReference type="RefSeq" id="WP_379556817.1">
    <property type="nucleotide sequence ID" value="NZ_JBHTJS010000004.1"/>
</dbReference>
<evidence type="ECO:0000313" key="3">
    <source>
        <dbReference type="Proteomes" id="UP001597048"/>
    </source>
</evidence>
<feature type="region of interest" description="Disordered" evidence="1">
    <location>
        <begin position="31"/>
        <end position="54"/>
    </location>
</feature>